<dbReference type="Proteomes" id="UP001174908">
    <property type="component" value="Unassembled WGS sequence"/>
</dbReference>
<dbReference type="SUPFAM" id="SSF53822">
    <property type="entry name" value="Periplasmic binding protein-like I"/>
    <property type="match status" value="1"/>
</dbReference>
<gene>
    <name evidence="5" type="ORF">QTH91_18075</name>
</gene>
<dbReference type="Gene3D" id="3.40.50.2300">
    <property type="match status" value="2"/>
</dbReference>
<comment type="similarity">
    <text evidence="1">Belongs to the leucine-binding protein family.</text>
</comment>
<keyword evidence="6" id="KW-1185">Reference proteome</keyword>
<evidence type="ECO:0000256" key="3">
    <source>
        <dbReference type="SAM" id="SignalP"/>
    </source>
</evidence>
<keyword evidence="2 3" id="KW-0732">Signal</keyword>
<organism evidence="5 6">
    <name type="scientific">Variovorax dokdonensis</name>
    <dbReference type="NCBI Taxonomy" id="344883"/>
    <lineage>
        <taxon>Bacteria</taxon>
        <taxon>Pseudomonadati</taxon>
        <taxon>Pseudomonadota</taxon>
        <taxon>Betaproteobacteria</taxon>
        <taxon>Burkholderiales</taxon>
        <taxon>Comamonadaceae</taxon>
        <taxon>Variovorax</taxon>
    </lineage>
</organism>
<protein>
    <submittedName>
        <fullName evidence="5">ABC transporter substrate-binding protein</fullName>
    </submittedName>
</protein>
<feature type="signal peptide" evidence="3">
    <location>
        <begin position="1"/>
        <end position="24"/>
    </location>
</feature>
<evidence type="ECO:0000259" key="4">
    <source>
        <dbReference type="Pfam" id="PF13458"/>
    </source>
</evidence>
<evidence type="ECO:0000256" key="1">
    <source>
        <dbReference type="ARBA" id="ARBA00010062"/>
    </source>
</evidence>
<sequence>MKRNLKALVLVLGIAGLASHAVQAQQQKVVIGFETDMSGLYADLEGKGGAAAIQMAIDDFGGKALGQPIELLTADHQNKADIGASKAREWIDTAGATMIFHGTNSGVGLAVAKVATEKKRVFMTNGTATSALTNEQCSPYIVHYAYDTVALAKGTGGAVVDTGGKSWFFLTADYAFGHALEADTTKVVKAKGGEVKGAVRAPLNASDFSSFLLQAQSSGAQVLGLANAGGDTVNSIKAAKEFGIDKTMKLAGLLVFLTDVKSLGLQATQGLLHTTSWYWDYNDETRKWATRYEAKTGNKPSDIQAADYSATMAYLNAVKAAGTTDADKVMEQLKKTPINDFYAKGVIRPDGRMVHDMLLVEAKKPSESKGPWDLLKVVKTIKGDEVYTTKAETKCALWK</sequence>
<dbReference type="InterPro" id="IPR028082">
    <property type="entry name" value="Peripla_BP_I"/>
</dbReference>
<feature type="chain" id="PRO_5046941910" evidence="3">
    <location>
        <begin position="25"/>
        <end position="399"/>
    </location>
</feature>
<name>A0ABT7NEW8_9BURK</name>
<dbReference type="EMBL" id="JASZYV010000003">
    <property type="protein sequence ID" value="MDM0046405.1"/>
    <property type="molecule type" value="Genomic_DNA"/>
</dbReference>
<dbReference type="CDD" id="cd06327">
    <property type="entry name" value="PBP1_SBP-like"/>
    <property type="match status" value="1"/>
</dbReference>
<dbReference type="RefSeq" id="WP_286661475.1">
    <property type="nucleotide sequence ID" value="NZ_JASZYV010000003.1"/>
</dbReference>
<dbReference type="InterPro" id="IPR028081">
    <property type="entry name" value="Leu-bd"/>
</dbReference>
<dbReference type="PANTHER" id="PTHR30483">
    <property type="entry name" value="LEUCINE-SPECIFIC-BINDING PROTEIN"/>
    <property type="match status" value="1"/>
</dbReference>
<dbReference type="PANTHER" id="PTHR30483:SF6">
    <property type="entry name" value="PERIPLASMIC BINDING PROTEIN OF ABC TRANSPORTER FOR NATURAL AMINO ACIDS"/>
    <property type="match status" value="1"/>
</dbReference>
<proteinExistence type="inferred from homology"/>
<dbReference type="Pfam" id="PF13458">
    <property type="entry name" value="Peripla_BP_6"/>
    <property type="match status" value="1"/>
</dbReference>
<evidence type="ECO:0000313" key="5">
    <source>
        <dbReference type="EMBL" id="MDM0046405.1"/>
    </source>
</evidence>
<accession>A0ABT7NEW8</accession>
<feature type="domain" description="Leucine-binding protein" evidence="4">
    <location>
        <begin position="29"/>
        <end position="363"/>
    </location>
</feature>
<evidence type="ECO:0000313" key="6">
    <source>
        <dbReference type="Proteomes" id="UP001174908"/>
    </source>
</evidence>
<reference evidence="5" key="1">
    <citation type="submission" date="2023-06" db="EMBL/GenBank/DDBJ databases">
        <authorList>
            <person name="Jiang Y."/>
            <person name="Liu Q."/>
        </authorList>
    </citation>
    <scope>NUCLEOTIDE SEQUENCE</scope>
    <source>
        <strain evidence="5">CGMCC 1.12089</strain>
    </source>
</reference>
<evidence type="ECO:0000256" key="2">
    <source>
        <dbReference type="ARBA" id="ARBA00022729"/>
    </source>
</evidence>
<dbReference type="InterPro" id="IPR051010">
    <property type="entry name" value="BCAA_transport"/>
</dbReference>
<comment type="caution">
    <text evidence="5">The sequence shown here is derived from an EMBL/GenBank/DDBJ whole genome shotgun (WGS) entry which is preliminary data.</text>
</comment>